<organism evidence="2 3">
    <name type="scientific">Salipaludibacillus neizhouensis</name>
    <dbReference type="NCBI Taxonomy" id="885475"/>
    <lineage>
        <taxon>Bacteria</taxon>
        <taxon>Bacillati</taxon>
        <taxon>Bacillota</taxon>
        <taxon>Bacilli</taxon>
        <taxon>Bacillales</taxon>
        <taxon>Bacillaceae</taxon>
    </lineage>
</organism>
<protein>
    <submittedName>
        <fullName evidence="2">Stage III sporulation protein AF</fullName>
    </submittedName>
</protein>
<gene>
    <name evidence="2" type="primary">spoIIIAF</name>
    <name evidence="2" type="ORF">CR203_01590</name>
</gene>
<proteinExistence type="predicted"/>
<dbReference type="EMBL" id="PDOE01000001">
    <property type="protein sequence ID" value="RKL68767.1"/>
    <property type="molecule type" value="Genomic_DNA"/>
</dbReference>
<name>A0A3A9K8B8_9BACI</name>
<accession>A0A3A9K8B8</accession>
<keyword evidence="1" id="KW-0472">Membrane</keyword>
<feature type="transmembrane region" description="Helical" evidence="1">
    <location>
        <begin position="48"/>
        <end position="69"/>
    </location>
</feature>
<evidence type="ECO:0000256" key="1">
    <source>
        <dbReference type="SAM" id="Phobius"/>
    </source>
</evidence>
<dbReference type="OrthoDB" id="2375554at2"/>
<keyword evidence="1" id="KW-1133">Transmembrane helix</keyword>
<sequence>MFIYHRKKCVIDFCSFSSSFINVFFIYYDHCNIRKSIHHDEVIRGDVRVALINSWIANIILLILFATILELMLPNSSTHRYVKLVIGLMILVAMLQPVISIFQEDPEKVLEELVQFETGVEEDQSILKELEKTDIESESLAYISEKVAVQLKADAETFMLEEFDKQIVSIEVSFEALHATEETDNLNNLHVILEDSQKIQVDEESKNNEIHVERIEIKRDSESFETEAAEEELEGQIQMIDRLSEIWQVPVEKITIQDKGESLVD</sequence>
<evidence type="ECO:0000313" key="3">
    <source>
        <dbReference type="Proteomes" id="UP000281498"/>
    </source>
</evidence>
<dbReference type="AlphaFoldDB" id="A0A3A9K8B8"/>
<dbReference type="InterPro" id="IPR014245">
    <property type="entry name" value="Spore_III_AF"/>
</dbReference>
<dbReference type="NCBIfam" id="TIGR02896">
    <property type="entry name" value="spore_III_AF"/>
    <property type="match status" value="1"/>
</dbReference>
<keyword evidence="1" id="KW-0812">Transmembrane</keyword>
<dbReference type="Pfam" id="PF09581">
    <property type="entry name" value="Spore_III_AF"/>
    <property type="match status" value="1"/>
</dbReference>
<dbReference type="Proteomes" id="UP000281498">
    <property type="component" value="Unassembled WGS sequence"/>
</dbReference>
<feature type="transmembrane region" description="Helical" evidence="1">
    <location>
        <begin position="9"/>
        <end position="28"/>
    </location>
</feature>
<feature type="transmembrane region" description="Helical" evidence="1">
    <location>
        <begin position="81"/>
        <end position="102"/>
    </location>
</feature>
<comment type="caution">
    <text evidence="2">The sequence shown here is derived from an EMBL/GenBank/DDBJ whole genome shotgun (WGS) entry which is preliminary data.</text>
</comment>
<reference evidence="2 3" key="1">
    <citation type="submission" date="2017-10" db="EMBL/GenBank/DDBJ databases">
        <title>Bacillus sp. nov., a halophilic bacterium isolated from a Keqin Lake.</title>
        <authorList>
            <person name="Wang H."/>
        </authorList>
    </citation>
    <scope>NUCLEOTIDE SEQUENCE [LARGE SCALE GENOMIC DNA]</scope>
    <source>
        <strain evidence="2 3">KCTC 13187</strain>
    </source>
</reference>
<evidence type="ECO:0000313" key="2">
    <source>
        <dbReference type="EMBL" id="RKL68767.1"/>
    </source>
</evidence>
<keyword evidence="3" id="KW-1185">Reference proteome</keyword>